<evidence type="ECO:0000259" key="1">
    <source>
        <dbReference type="Pfam" id="PF00149"/>
    </source>
</evidence>
<dbReference type="InterPro" id="IPR029052">
    <property type="entry name" value="Metallo-depent_PP-like"/>
</dbReference>
<name>A0AAJ1ICE9_9SPIO</name>
<dbReference type="AlphaFoldDB" id="A0AAJ1ICE9"/>
<protein>
    <submittedName>
        <fullName evidence="2">Metallophosphoesterase</fullName>
    </submittedName>
</protein>
<evidence type="ECO:0000313" key="3">
    <source>
        <dbReference type="Proteomes" id="UP001221217"/>
    </source>
</evidence>
<comment type="caution">
    <text evidence="2">The sequence shown here is derived from an EMBL/GenBank/DDBJ whole genome shotgun (WGS) entry which is preliminary data.</text>
</comment>
<gene>
    <name evidence="2" type="ORF">PQJ61_08080</name>
</gene>
<dbReference type="EMBL" id="JAQQAL010000016">
    <property type="protein sequence ID" value="MDC7226708.1"/>
    <property type="molecule type" value="Genomic_DNA"/>
</dbReference>
<dbReference type="Pfam" id="PF00149">
    <property type="entry name" value="Metallophos"/>
    <property type="match status" value="1"/>
</dbReference>
<dbReference type="Proteomes" id="UP001221217">
    <property type="component" value="Unassembled WGS sequence"/>
</dbReference>
<feature type="domain" description="Calcineurin-like phosphoesterase" evidence="1">
    <location>
        <begin position="3"/>
        <end position="190"/>
    </location>
</feature>
<organism evidence="2 3">
    <name type="scientific">Candidatus Thalassospirochaeta sargassi</name>
    <dbReference type="NCBI Taxonomy" id="3119039"/>
    <lineage>
        <taxon>Bacteria</taxon>
        <taxon>Pseudomonadati</taxon>
        <taxon>Spirochaetota</taxon>
        <taxon>Spirochaetia</taxon>
        <taxon>Spirochaetales</taxon>
        <taxon>Spirochaetaceae</taxon>
        <taxon>Candidatus Thalassospirochaeta</taxon>
    </lineage>
</organism>
<dbReference type="InterPro" id="IPR004843">
    <property type="entry name" value="Calcineurin-like_PHP"/>
</dbReference>
<dbReference type="GO" id="GO:0016787">
    <property type="term" value="F:hydrolase activity"/>
    <property type="evidence" value="ECO:0007669"/>
    <property type="project" value="InterPro"/>
</dbReference>
<dbReference type="Gene3D" id="3.60.21.10">
    <property type="match status" value="1"/>
</dbReference>
<sequence length="227" mass="26165">MLCISDHVDSLIYSPALKDRFGDVDAVISCGDLKQNYYEFIVSTLNIPLLYVLGNHSEFSLKKNIIDYSGPYGEQQGKPKLFNGGILADGRCIYLKELNLITAGFGGSAKYNNGDNQYTEFEMFIRILKIIPKLLFNKLFRGRYIDILITHAPPRHINDLDDRCHRGFRVFRWFIRRFKPAYMLHGHIHLYKNTTERFAEYKGVPVINTYKHHILELSADGGIDEPS</sequence>
<proteinExistence type="predicted"/>
<reference evidence="2 3" key="1">
    <citation type="submission" date="2022-12" db="EMBL/GenBank/DDBJ databases">
        <title>Metagenome assembled genome from gulf of manar.</title>
        <authorList>
            <person name="Kohli P."/>
            <person name="Pk S."/>
            <person name="Venkata Ramana C."/>
            <person name="Sasikala C."/>
        </authorList>
    </citation>
    <scope>NUCLEOTIDE SEQUENCE [LARGE SCALE GENOMIC DNA]</scope>
    <source>
        <strain evidence="2">JB008</strain>
    </source>
</reference>
<dbReference type="SUPFAM" id="SSF56300">
    <property type="entry name" value="Metallo-dependent phosphatases"/>
    <property type="match status" value="1"/>
</dbReference>
<accession>A0AAJ1ICE9</accession>
<evidence type="ECO:0000313" key="2">
    <source>
        <dbReference type="EMBL" id="MDC7226708.1"/>
    </source>
</evidence>